<evidence type="ECO:0000256" key="2">
    <source>
        <dbReference type="ARBA" id="ARBA00022448"/>
    </source>
</evidence>
<feature type="transmembrane region" description="Helical" evidence="6">
    <location>
        <begin position="168"/>
        <end position="189"/>
    </location>
</feature>
<keyword evidence="9" id="KW-1185">Reference proteome</keyword>
<dbReference type="InterPro" id="IPR020846">
    <property type="entry name" value="MFS_dom"/>
</dbReference>
<dbReference type="Gene3D" id="1.20.1250.20">
    <property type="entry name" value="MFS general substrate transporter like domains"/>
    <property type="match status" value="2"/>
</dbReference>
<dbReference type="InterPro" id="IPR050930">
    <property type="entry name" value="MFS_Vesicular_Transporter"/>
</dbReference>
<dbReference type="PANTHER" id="PTHR23506:SF23">
    <property type="entry name" value="GH10249P"/>
    <property type="match status" value="1"/>
</dbReference>
<keyword evidence="2" id="KW-0813">Transport</keyword>
<feature type="transmembrane region" description="Helical" evidence="6">
    <location>
        <begin position="422"/>
        <end position="445"/>
    </location>
</feature>
<dbReference type="GO" id="GO:0022857">
    <property type="term" value="F:transmembrane transporter activity"/>
    <property type="evidence" value="ECO:0007669"/>
    <property type="project" value="InterPro"/>
</dbReference>
<feature type="transmembrane region" description="Helical" evidence="6">
    <location>
        <begin position="299"/>
        <end position="320"/>
    </location>
</feature>
<protein>
    <recommendedName>
        <fullName evidence="7">Major facilitator superfamily (MFS) profile domain-containing protein</fullName>
    </recommendedName>
</protein>
<evidence type="ECO:0000313" key="9">
    <source>
        <dbReference type="Proteomes" id="UP000053257"/>
    </source>
</evidence>
<evidence type="ECO:0000313" key="8">
    <source>
        <dbReference type="EMBL" id="KIP01716.1"/>
    </source>
</evidence>
<accession>A0A0C3RQ05</accession>
<feature type="transmembrane region" description="Helical" evidence="6">
    <location>
        <begin position="80"/>
        <end position="97"/>
    </location>
</feature>
<keyword evidence="3 6" id="KW-0812">Transmembrane</keyword>
<dbReference type="SUPFAM" id="SSF103473">
    <property type="entry name" value="MFS general substrate transporter"/>
    <property type="match status" value="1"/>
</dbReference>
<comment type="subcellular location">
    <subcellularLocation>
        <location evidence="1">Membrane</location>
        <topology evidence="1">Multi-pass membrane protein</topology>
    </subcellularLocation>
</comment>
<dbReference type="InterPro" id="IPR036259">
    <property type="entry name" value="MFS_trans_sf"/>
</dbReference>
<feature type="transmembrane region" description="Helical" evidence="6">
    <location>
        <begin position="351"/>
        <end position="371"/>
    </location>
</feature>
<evidence type="ECO:0000256" key="4">
    <source>
        <dbReference type="ARBA" id="ARBA00022989"/>
    </source>
</evidence>
<dbReference type="AlphaFoldDB" id="A0A0C3RQ05"/>
<feature type="transmembrane region" description="Helical" evidence="6">
    <location>
        <begin position="12"/>
        <end position="31"/>
    </location>
</feature>
<feature type="transmembrane region" description="Helical" evidence="6">
    <location>
        <begin position="141"/>
        <end position="162"/>
    </location>
</feature>
<dbReference type="Pfam" id="PF07690">
    <property type="entry name" value="MFS_1"/>
    <property type="match status" value="2"/>
</dbReference>
<feature type="transmembrane region" description="Helical" evidence="6">
    <location>
        <begin position="51"/>
        <end position="73"/>
    </location>
</feature>
<dbReference type="PANTHER" id="PTHR23506">
    <property type="entry name" value="GH10249P"/>
    <property type="match status" value="1"/>
</dbReference>
<dbReference type="CDD" id="cd17325">
    <property type="entry name" value="MFS_MdtG_SLC18_like"/>
    <property type="match status" value="1"/>
</dbReference>
<evidence type="ECO:0000256" key="1">
    <source>
        <dbReference type="ARBA" id="ARBA00004141"/>
    </source>
</evidence>
<feature type="transmembrane region" description="Helical" evidence="6">
    <location>
        <begin position="262"/>
        <end position="279"/>
    </location>
</feature>
<gene>
    <name evidence="8" type="ORF">PHLGIDRAFT_48022</name>
</gene>
<dbReference type="PROSITE" id="PS50850">
    <property type="entry name" value="MFS"/>
    <property type="match status" value="1"/>
</dbReference>
<reference evidence="8 9" key="1">
    <citation type="journal article" date="2014" name="PLoS Genet.">
        <title>Analysis of the Phlebiopsis gigantea genome, transcriptome and secretome provides insight into its pioneer colonization strategies of wood.</title>
        <authorList>
            <person name="Hori C."/>
            <person name="Ishida T."/>
            <person name="Igarashi K."/>
            <person name="Samejima M."/>
            <person name="Suzuki H."/>
            <person name="Master E."/>
            <person name="Ferreira P."/>
            <person name="Ruiz-Duenas F.J."/>
            <person name="Held B."/>
            <person name="Canessa P."/>
            <person name="Larrondo L.F."/>
            <person name="Schmoll M."/>
            <person name="Druzhinina I.S."/>
            <person name="Kubicek C.P."/>
            <person name="Gaskell J.A."/>
            <person name="Kersten P."/>
            <person name="St John F."/>
            <person name="Glasner J."/>
            <person name="Sabat G."/>
            <person name="Splinter BonDurant S."/>
            <person name="Syed K."/>
            <person name="Yadav J."/>
            <person name="Mgbeahuruike A.C."/>
            <person name="Kovalchuk A."/>
            <person name="Asiegbu F.O."/>
            <person name="Lackner G."/>
            <person name="Hoffmeister D."/>
            <person name="Rencoret J."/>
            <person name="Gutierrez A."/>
            <person name="Sun H."/>
            <person name="Lindquist E."/>
            <person name="Barry K."/>
            <person name="Riley R."/>
            <person name="Grigoriev I.V."/>
            <person name="Henrissat B."/>
            <person name="Kues U."/>
            <person name="Berka R.M."/>
            <person name="Martinez A.T."/>
            <person name="Covert S.F."/>
            <person name="Blanchette R.A."/>
            <person name="Cullen D."/>
        </authorList>
    </citation>
    <scope>NUCLEOTIDE SEQUENCE [LARGE SCALE GENOMIC DNA]</scope>
    <source>
        <strain evidence="8 9">11061_1 CR5-6</strain>
    </source>
</reference>
<organism evidence="8 9">
    <name type="scientific">Phlebiopsis gigantea (strain 11061_1 CR5-6)</name>
    <name type="common">White-rot fungus</name>
    <name type="synonym">Peniophora gigantea</name>
    <dbReference type="NCBI Taxonomy" id="745531"/>
    <lineage>
        <taxon>Eukaryota</taxon>
        <taxon>Fungi</taxon>
        <taxon>Dikarya</taxon>
        <taxon>Basidiomycota</taxon>
        <taxon>Agaricomycotina</taxon>
        <taxon>Agaricomycetes</taxon>
        <taxon>Polyporales</taxon>
        <taxon>Phanerochaetaceae</taxon>
        <taxon>Phlebiopsis</taxon>
    </lineage>
</organism>
<dbReference type="GO" id="GO:0016020">
    <property type="term" value="C:membrane"/>
    <property type="evidence" value="ECO:0007669"/>
    <property type="project" value="UniProtKB-SubCell"/>
</dbReference>
<evidence type="ECO:0000256" key="6">
    <source>
        <dbReference type="SAM" id="Phobius"/>
    </source>
</evidence>
<feature type="non-terminal residue" evidence="8">
    <location>
        <position position="450"/>
    </location>
</feature>
<evidence type="ECO:0000259" key="7">
    <source>
        <dbReference type="PROSITE" id="PS50850"/>
    </source>
</evidence>
<feature type="domain" description="Major facilitator superfamily (MFS) profile" evidence="7">
    <location>
        <begin position="13"/>
        <end position="450"/>
    </location>
</feature>
<dbReference type="Proteomes" id="UP000053257">
    <property type="component" value="Unassembled WGS sequence"/>
</dbReference>
<feature type="transmembrane region" description="Helical" evidence="6">
    <location>
        <begin position="103"/>
        <end position="129"/>
    </location>
</feature>
<feature type="transmembrane region" description="Helical" evidence="6">
    <location>
        <begin position="383"/>
        <end position="402"/>
    </location>
</feature>
<dbReference type="InterPro" id="IPR011701">
    <property type="entry name" value="MFS"/>
</dbReference>
<dbReference type="STRING" id="745531.A0A0C3RQ05"/>
<keyword evidence="4 6" id="KW-1133">Transmembrane helix</keyword>
<keyword evidence="5 6" id="KW-0472">Membrane</keyword>
<evidence type="ECO:0000256" key="5">
    <source>
        <dbReference type="ARBA" id="ARBA00023136"/>
    </source>
</evidence>
<name>A0A0C3RQ05_PHLG1</name>
<evidence type="ECO:0000256" key="3">
    <source>
        <dbReference type="ARBA" id="ARBA00022692"/>
    </source>
</evidence>
<sequence length="450" mass="48607">PWGLRWRGSVWYVTFVVGLGVMTDLLVYSVVIPVLPFQLENLGYTSVSGLVGWLLFGYSGGLVVSTLPIALFSEKYNTRTWPLILGQVILIGSQIMLMEAPTYWLMVLARIIQGVSSSIIWVVGLALLCDTAAESVVGRQLGIAVTGLSIGGLLGPVLGGVLYNRFGFRGPGICAIIFTAVDLIGRLLIIERKDAIKYGMDPAQEHSAEAEAPVELAVNSETAKENDSSLPVSQGSDLVELHKAPVLNLMGVITRLARSPRALTVMFCTVIYGIVYAGIEPALPLHLQAVWNFNASKVGLVYLAGVLPTLFTSPLAGWLTDKFGPEWVVACATALSLPWFGLLAVQTSLAFFIAMFCLANGILTAVVPPLTTEFASVSRQHEGMGYAHVYGAFNLSFGIGAAREWLLHTSYHQLMYDHIQRGWLAICFFCIGILALCAILAALFVGERPL</sequence>
<dbReference type="OrthoDB" id="440553at2759"/>
<dbReference type="EMBL" id="KN840744">
    <property type="protein sequence ID" value="KIP01716.1"/>
    <property type="molecule type" value="Genomic_DNA"/>
</dbReference>
<feature type="transmembrane region" description="Helical" evidence="6">
    <location>
        <begin position="327"/>
        <end position="345"/>
    </location>
</feature>
<proteinExistence type="predicted"/>
<feature type="non-terminal residue" evidence="8">
    <location>
        <position position="1"/>
    </location>
</feature>
<dbReference type="HOGENOM" id="CLU_001265_51_2_1"/>